<keyword evidence="2" id="KW-1185">Reference proteome</keyword>
<evidence type="ECO:0000313" key="1">
    <source>
        <dbReference type="EMBL" id="PAV66785.1"/>
    </source>
</evidence>
<sequence length="87" mass="9489">MSYRKPETGFGVQTPNIVMPLYPSYPFVAPGSYSGFWPLIGGNSIDYDPYSVPVTPCVPNETWPVISTSLWPVFEGTTQPSTNTTGP</sequence>
<accession>A0A2A2JYL0</accession>
<gene>
    <name evidence="1" type="ORF">WR25_10509</name>
</gene>
<organism evidence="1 2">
    <name type="scientific">Diploscapter pachys</name>
    <dbReference type="NCBI Taxonomy" id="2018661"/>
    <lineage>
        <taxon>Eukaryota</taxon>
        <taxon>Metazoa</taxon>
        <taxon>Ecdysozoa</taxon>
        <taxon>Nematoda</taxon>
        <taxon>Chromadorea</taxon>
        <taxon>Rhabditida</taxon>
        <taxon>Rhabditina</taxon>
        <taxon>Rhabditomorpha</taxon>
        <taxon>Rhabditoidea</taxon>
        <taxon>Rhabditidae</taxon>
        <taxon>Diploscapter</taxon>
    </lineage>
</organism>
<proteinExistence type="predicted"/>
<evidence type="ECO:0000313" key="2">
    <source>
        <dbReference type="Proteomes" id="UP000218231"/>
    </source>
</evidence>
<dbReference type="AlphaFoldDB" id="A0A2A2JYL0"/>
<comment type="caution">
    <text evidence="1">The sequence shown here is derived from an EMBL/GenBank/DDBJ whole genome shotgun (WGS) entry which is preliminary data.</text>
</comment>
<reference evidence="1 2" key="1">
    <citation type="journal article" date="2017" name="Curr. Biol.">
        <title>Genome architecture and evolution of a unichromosomal asexual nematode.</title>
        <authorList>
            <person name="Fradin H."/>
            <person name="Zegar C."/>
            <person name="Gutwein M."/>
            <person name="Lucas J."/>
            <person name="Kovtun M."/>
            <person name="Corcoran D."/>
            <person name="Baugh L.R."/>
            <person name="Kiontke K."/>
            <person name="Gunsalus K."/>
            <person name="Fitch D.H."/>
            <person name="Piano F."/>
        </authorList>
    </citation>
    <scope>NUCLEOTIDE SEQUENCE [LARGE SCALE GENOMIC DNA]</scope>
    <source>
        <strain evidence="1">PF1309</strain>
    </source>
</reference>
<protein>
    <submittedName>
        <fullName evidence="1">Uncharacterized protein</fullName>
    </submittedName>
</protein>
<name>A0A2A2JYL0_9BILA</name>
<dbReference type="EMBL" id="LIAE01010038">
    <property type="protein sequence ID" value="PAV66785.1"/>
    <property type="molecule type" value="Genomic_DNA"/>
</dbReference>
<dbReference type="Proteomes" id="UP000218231">
    <property type="component" value="Unassembled WGS sequence"/>
</dbReference>